<gene>
    <name evidence="1" type="ORF">SAMEA4370290_00025</name>
</gene>
<dbReference type="AlphaFoldDB" id="A0A7M3PPK0"/>
<evidence type="ECO:0000313" key="1">
    <source>
        <dbReference type="EMBL" id="VUD38073.1"/>
    </source>
</evidence>
<protein>
    <submittedName>
        <fullName evidence="1">Uncharacterized protein</fullName>
    </submittedName>
</protein>
<keyword evidence="1" id="KW-0614">Plasmid</keyword>
<dbReference type="EMBL" id="LR595871">
    <property type="protein sequence ID" value="VUD38073.1"/>
    <property type="molecule type" value="Genomic_DNA"/>
</dbReference>
<sequence length="74" mass="8110">MGIILSNDPDHTRNLFDVMYGARKPVHPGKELHGILYSAHLCVDTGTGQPCNPGDTRQIISSLVDPGLQGIWRE</sequence>
<geneLocation type="plasmid" evidence="1">
    <name>1</name>
</geneLocation>
<name>A0A7M3PPK0_ECOLX</name>
<reference evidence="1" key="1">
    <citation type="submission" date="2019-06" db="EMBL/GenBank/DDBJ databases">
        <authorList>
            <consortium name="Pathogen Informatics"/>
        </authorList>
    </citation>
    <scope>NUCLEOTIDE SEQUENCE [LARGE SCALE GENOMIC DNA]</scope>
    <source>
        <strain evidence="1">VRES-hospital6495107</strain>
        <plasmid evidence="1">1</plasmid>
    </source>
</reference>
<accession>A0A7M3PPK0</accession>
<proteinExistence type="predicted"/>
<organism evidence="1">
    <name type="scientific">Escherichia coli</name>
    <dbReference type="NCBI Taxonomy" id="562"/>
    <lineage>
        <taxon>Bacteria</taxon>
        <taxon>Pseudomonadati</taxon>
        <taxon>Pseudomonadota</taxon>
        <taxon>Gammaproteobacteria</taxon>
        <taxon>Enterobacterales</taxon>
        <taxon>Enterobacteriaceae</taxon>
        <taxon>Escherichia</taxon>
    </lineage>
</organism>